<organism evidence="2 3">
    <name type="scientific">Polyplosphaeria fusca</name>
    <dbReference type="NCBI Taxonomy" id="682080"/>
    <lineage>
        <taxon>Eukaryota</taxon>
        <taxon>Fungi</taxon>
        <taxon>Dikarya</taxon>
        <taxon>Ascomycota</taxon>
        <taxon>Pezizomycotina</taxon>
        <taxon>Dothideomycetes</taxon>
        <taxon>Pleosporomycetidae</taxon>
        <taxon>Pleosporales</taxon>
        <taxon>Tetraplosphaeriaceae</taxon>
        <taxon>Polyplosphaeria</taxon>
    </lineage>
</organism>
<keyword evidence="1" id="KW-0812">Transmembrane</keyword>
<proteinExistence type="predicted"/>
<sequence length="127" mass="14526">MTLLGLVQLDSIDFSSSKAIPRIPLWNLLNFVRTRKSFLSAFLLIRLISCNLLILASSLLLPRLIRRRFSSIVSLALNGFPTTISFSSIKKRDRQFLGIFLVRREELVLCHTIHHQSSRSIGLKHLL</sequence>
<dbReference type="AlphaFoldDB" id="A0A9P4QMG0"/>
<dbReference type="EMBL" id="ML996284">
    <property type="protein sequence ID" value="KAF2728335.1"/>
    <property type="molecule type" value="Genomic_DNA"/>
</dbReference>
<evidence type="ECO:0000313" key="2">
    <source>
        <dbReference type="EMBL" id="KAF2728335.1"/>
    </source>
</evidence>
<evidence type="ECO:0000256" key="1">
    <source>
        <dbReference type="SAM" id="Phobius"/>
    </source>
</evidence>
<keyword evidence="1" id="KW-0472">Membrane</keyword>
<dbReference type="Proteomes" id="UP000799444">
    <property type="component" value="Unassembled WGS sequence"/>
</dbReference>
<evidence type="ECO:0000313" key="3">
    <source>
        <dbReference type="Proteomes" id="UP000799444"/>
    </source>
</evidence>
<feature type="transmembrane region" description="Helical" evidence="1">
    <location>
        <begin position="41"/>
        <end position="61"/>
    </location>
</feature>
<keyword evidence="1" id="KW-1133">Transmembrane helix</keyword>
<name>A0A9P4QMG0_9PLEO</name>
<protein>
    <submittedName>
        <fullName evidence="2">Uncharacterized protein</fullName>
    </submittedName>
</protein>
<gene>
    <name evidence="2" type="ORF">EJ04DRAFT_101613</name>
</gene>
<reference evidence="2" key="1">
    <citation type="journal article" date="2020" name="Stud. Mycol.">
        <title>101 Dothideomycetes genomes: a test case for predicting lifestyles and emergence of pathogens.</title>
        <authorList>
            <person name="Haridas S."/>
            <person name="Albert R."/>
            <person name="Binder M."/>
            <person name="Bloem J."/>
            <person name="Labutti K."/>
            <person name="Salamov A."/>
            <person name="Andreopoulos B."/>
            <person name="Baker S."/>
            <person name="Barry K."/>
            <person name="Bills G."/>
            <person name="Bluhm B."/>
            <person name="Cannon C."/>
            <person name="Castanera R."/>
            <person name="Culley D."/>
            <person name="Daum C."/>
            <person name="Ezra D."/>
            <person name="Gonzalez J."/>
            <person name="Henrissat B."/>
            <person name="Kuo A."/>
            <person name="Liang C."/>
            <person name="Lipzen A."/>
            <person name="Lutzoni F."/>
            <person name="Magnuson J."/>
            <person name="Mondo S."/>
            <person name="Nolan M."/>
            <person name="Ohm R."/>
            <person name="Pangilinan J."/>
            <person name="Park H.-J."/>
            <person name="Ramirez L."/>
            <person name="Alfaro M."/>
            <person name="Sun H."/>
            <person name="Tritt A."/>
            <person name="Yoshinaga Y."/>
            <person name="Zwiers L.-H."/>
            <person name="Turgeon B."/>
            <person name="Goodwin S."/>
            <person name="Spatafora J."/>
            <person name="Crous P."/>
            <person name="Grigoriev I."/>
        </authorList>
    </citation>
    <scope>NUCLEOTIDE SEQUENCE</scope>
    <source>
        <strain evidence="2">CBS 125425</strain>
    </source>
</reference>
<keyword evidence="3" id="KW-1185">Reference proteome</keyword>
<comment type="caution">
    <text evidence="2">The sequence shown here is derived from an EMBL/GenBank/DDBJ whole genome shotgun (WGS) entry which is preliminary data.</text>
</comment>
<accession>A0A9P4QMG0</accession>